<reference evidence="1 2" key="1">
    <citation type="journal article" date="2021" name="Elife">
        <title>Chloroplast acquisition without the gene transfer in kleptoplastic sea slugs, Plakobranchus ocellatus.</title>
        <authorList>
            <person name="Maeda T."/>
            <person name="Takahashi S."/>
            <person name="Yoshida T."/>
            <person name="Shimamura S."/>
            <person name="Takaki Y."/>
            <person name="Nagai Y."/>
            <person name="Toyoda A."/>
            <person name="Suzuki Y."/>
            <person name="Arimoto A."/>
            <person name="Ishii H."/>
            <person name="Satoh N."/>
            <person name="Nishiyama T."/>
            <person name="Hasebe M."/>
            <person name="Maruyama T."/>
            <person name="Minagawa J."/>
            <person name="Obokata J."/>
            <person name="Shigenobu S."/>
        </authorList>
    </citation>
    <scope>NUCLEOTIDE SEQUENCE [LARGE SCALE GENOMIC DNA]</scope>
</reference>
<keyword evidence="2" id="KW-1185">Reference proteome</keyword>
<comment type="caution">
    <text evidence="1">The sequence shown here is derived from an EMBL/GenBank/DDBJ whole genome shotgun (WGS) entry which is preliminary data.</text>
</comment>
<dbReference type="Proteomes" id="UP000735302">
    <property type="component" value="Unassembled WGS sequence"/>
</dbReference>
<name>A0AAV4C7U8_9GAST</name>
<evidence type="ECO:0000313" key="2">
    <source>
        <dbReference type="Proteomes" id="UP000735302"/>
    </source>
</evidence>
<evidence type="ECO:0000313" key="1">
    <source>
        <dbReference type="EMBL" id="GFO27144.1"/>
    </source>
</evidence>
<protein>
    <submittedName>
        <fullName evidence="1">Uncharacterized protein</fullName>
    </submittedName>
</protein>
<dbReference type="EMBL" id="BLXT01005884">
    <property type="protein sequence ID" value="GFO27144.1"/>
    <property type="molecule type" value="Genomic_DNA"/>
</dbReference>
<sequence>MGCSDSHRYFVEKVTGAPLARQQTCCQPSSDARPGFDQSRCALRCDHHWGLLPVGKPTPLFLPSSPPNGSMAQLRCFLAPSLLVITRFIGIEH</sequence>
<organism evidence="1 2">
    <name type="scientific">Plakobranchus ocellatus</name>
    <dbReference type="NCBI Taxonomy" id="259542"/>
    <lineage>
        <taxon>Eukaryota</taxon>
        <taxon>Metazoa</taxon>
        <taxon>Spiralia</taxon>
        <taxon>Lophotrochozoa</taxon>
        <taxon>Mollusca</taxon>
        <taxon>Gastropoda</taxon>
        <taxon>Heterobranchia</taxon>
        <taxon>Euthyneura</taxon>
        <taxon>Panpulmonata</taxon>
        <taxon>Sacoglossa</taxon>
        <taxon>Placobranchoidea</taxon>
        <taxon>Plakobranchidae</taxon>
        <taxon>Plakobranchus</taxon>
    </lineage>
</organism>
<dbReference type="AlphaFoldDB" id="A0AAV4C7U8"/>
<gene>
    <name evidence="1" type="ORF">PoB_005364900</name>
</gene>
<accession>A0AAV4C7U8</accession>
<proteinExistence type="predicted"/>